<evidence type="ECO:0000313" key="1">
    <source>
        <dbReference type="EMBL" id="STF46296.1"/>
    </source>
</evidence>
<evidence type="ECO:0000313" key="3">
    <source>
        <dbReference type="Proteomes" id="UP000254877"/>
    </source>
</evidence>
<protein>
    <submittedName>
        <fullName evidence="1">Uncharacterized protein</fullName>
    </submittedName>
</protein>
<gene>
    <name evidence="1" type="ORF">NCTC7928_07098</name>
    <name evidence="2" type="ORF">V9Z47_12585</name>
</gene>
<dbReference type="EMBL" id="CP146670">
    <property type="protein sequence ID" value="WWX73775.1"/>
    <property type="molecule type" value="Genomic_DNA"/>
</dbReference>
<reference evidence="1 3" key="1">
    <citation type="submission" date="2018-06" db="EMBL/GenBank/DDBJ databases">
        <authorList>
            <consortium name="Pathogen Informatics"/>
            <person name="Doyle S."/>
        </authorList>
    </citation>
    <scope>NUCLEOTIDE SEQUENCE [LARGE SCALE GENOMIC DNA]</scope>
    <source>
        <strain evidence="1 3">NCTC7928</strain>
    </source>
</reference>
<reference evidence="2" key="2">
    <citation type="submission" date="2024-03" db="EMBL/GenBank/DDBJ databases">
        <title>Epithelial relay of microbial signals coordinates intestinal macrophage supported barrier repair.</title>
        <authorList>
            <person name="Tsai M.T."/>
        </authorList>
    </citation>
    <scope>NUCLEOTIDE SEQUENCE</scope>
    <source>
        <strain evidence="2">MS 21-1</strain>
    </source>
</reference>
<proteinExistence type="predicted"/>
<organism evidence="1 3">
    <name type="scientific">Escherichia coli</name>
    <dbReference type="NCBI Taxonomy" id="562"/>
    <lineage>
        <taxon>Bacteria</taxon>
        <taxon>Pseudomonadati</taxon>
        <taxon>Pseudomonadota</taxon>
        <taxon>Gammaproteobacteria</taxon>
        <taxon>Enterobacterales</taxon>
        <taxon>Enterobacteriaceae</taxon>
        <taxon>Escherichia</taxon>
    </lineage>
</organism>
<dbReference type="Proteomes" id="UP000254877">
    <property type="component" value="Unassembled WGS sequence"/>
</dbReference>
<dbReference type="EMBL" id="UGAB01000002">
    <property type="protein sequence ID" value="STF46296.1"/>
    <property type="molecule type" value="Genomic_DNA"/>
</dbReference>
<evidence type="ECO:0000313" key="2">
    <source>
        <dbReference type="EMBL" id="WWX73775.1"/>
    </source>
</evidence>
<sequence length="77" mass="8857">MALFNMSEPQFNAVKTAARAALSACKAEVEKNGYSDKATRLILEKHYRKVAPLISIERFVWLVGYLNNRWGTDQDYF</sequence>
<accession>A0A376LPW3</accession>
<name>A0A376LPW3_ECOLX</name>
<dbReference type="RefSeq" id="WP_001173213.1">
    <property type="nucleotide sequence ID" value="NZ_CAJZOM010000010.1"/>
</dbReference>
<dbReference type="AlphaFoldDB" id="A0A376LPW3"/>
<dbReference type="Proteomes" id="UP001383096">
    <property type="component" value="Chromosome"/>
</dbReference>